<dbReference type="FunFam" id="1.20.1310.10:FF:000002">
    <property type="entry name" value="cullin-3 isoform X1"/>
    <property type="match status" value="1"/>
</dbReference>
<dbReference type="VEuPathDB" id="AmoebaDB:NF0055520"/>
<dbReference type="SMART" id="SM00884">
    <property type="entry name" value="Cullin_Nedd8"/>
    <property type="match status" value="1"/>
</dbReference>
<dbReference type="InterPro" id="IPR045093">
    <property type="entry name" value="Cullin"/>
</dbReference>
<evidence type="ECO:0000313" key="7">
    <source>
        <dbReference type="EMBL" id="KAF0973419.1"/>
    </source>
</evidence>
<gene>
    <name evidence="7" type="ORF">FDP41_008123</name>
</gene>
<dbReference type="PANTHER" id="PTHR11932">
    <property type="entry name" value="CULLIN"/>
    <property type="match status" value="1"/>
</dbReference>
<accession>A0A6A5BKN1</accession>
<dbReference type="InterPro" id="IPR016158">
    <property type="entry name" value="Cullin_homology"/>
</dbReference>
<dbReference type="Proteomes" id="UP000444721">
    <property type="component" value="Unassembled WGS sequence"/>
</dbReference>
<dbReference type="RefSeq" id="XP_044558132.1">
    <property type="nucleotide sequence ID" value="XM_044711943.1"/>
</dbReference>
<name>A0A6A5BKN1_NAEFO</name>
<feature type="domain" description="Cullin family profile" evidence="6">
    <location>
        <begin position="396"/>
        <end position="624"/>
    </location>
</feature>
<dbReference type="SMR" id="A0A6A5BKN1"/>
<dbReference type="InterPro" id="IPR059120">
    <property type="entry name" value="Cullin-like_AB"/>
</dbReference>
<sequence length="751" mass="88351">MRKVQQAKKVDIKAPRPVINTTESFFTATWVLLKQAIQQIYDKKSSDLSYEELYRSAYKIVLNRHGELLYNNVETCMREHIDSLMNNTLRRCSDELFLKTICNVWEEYKTETSVISSVLMYLNTNYVQKQQQLQQQVVTTSSVQQPQVMHTLFIYDNGVELFKKMAIYQYQLGDKIRKIILDCIEKERNGESVDRLLLKKTVRMLCEMNCYLDIVEQPLLETSSIYFSRLSRELLSQTSVTDYLKLVDERLRDEHKRIQYYLHHSSKQTLDHVVRHEMITQHLNFIMESSNGFLSLIKDDKISEMQIMYNLFIVNEKEHLSVMINMYNKYISEYGTNYVLDEQKIQASPVAFIEGLLEQKRKYDKITSVSFNKNDRFAKAQKEGMATFADGTKQKRLAEFLSLYIDSIIKNSGSSSSLEQELDSQLEEALELFDFLRDKDIFETYYKVHLSKRLLSKSHQAQPEKLFILKLKKKCGYSFTSKIEGMFNDMKLSAQANEQYQQHKAFNSKPPKVDFYVNILTHSFWPAYTLSNANLPLELNQCCDSFTQFYNDVHNGRKVTWQKALGDGILVSRFPSGKHELVASTFQIAILMLFNDQSEYTYANIRELTQIPEKDLKKNLTILCMNKTKILMKEPKTKNLEDSHKFVYNNDFKSANYRVKLALTSTKESEEEVQETETRIELERKPVIEAVIVRVMKARKKLHHNVLVEEVVKQLLSKFKPNPIEIKRRIENLIEREFLTREEREFYNYVA</sequence>
<dbReference type="InterPro" id="IPR036390">
    <property type="entry name" value="WH_DNA-bd_sf"/>
</dbReference>
<dbReference type="OrthoDB" id="27073at2759"/>
<evidence type="ECO:0000313" key="8">
    <source>
        <dbReference type="Proteomes" id="UP000444721"/>
    </source>
</evidence>
<dbReference type="InterPro" id="IPR019559">
    <property type="entry name" value="Cullin_neddylation_domain"/>
</dbReference>
<dbReference type="InterPro" id="IPR036388">
    <property type="entry name" value="WH-like_DNA-bd_sf"/>
</dbReference>
<evidence type="ECO:0000256" key="2">
    <source>
        <dbReference type="ARBA" id="ARBA00022499"/>
    </source>
</evidence>
<dbReference type="GO" id="GO:0031625">
    <property type="term" value="F:ubiquitin protein ligase binding"/>
    <property type="evidence" value="ECO:0007669"/>
    <property type="project" value="InterPro"/>
</dbReference>
<dbReference type="Gene3D" id="1.10.10.10">
    <property type="entry name" value="Winged helix-like DNA-binding domain superfamily/Winged helix DNA-binding domain"/>
    <property type="match status" value="1"/>
</dbReference>
<dbReference type="SMART" id="SM00182">
    <property type="entry name" value="CULLIN"/>
    <property type="match status" value="1"/>
</dbReference>
<evidence type="ECO:0000256" key="1">
    <source>
        <dbReference type="ARBA" id="ARBA00006019"/>
    </source>
</evidence>
<dbReference type="SUPFAM" id="SSF46785">
    <property type="entry name" value="Winged helix' DNA-binding domain"/>
    <property type="match status" value="1"/>
</dbReference>
<dbReference type="VEuPathDB" id="AmoebaDB:FDP41_008123"/>
<dbReference type="PROSITE" id="PS50069">
    <property type="entry name" value="CULLIN_2"/>
    <property type="match status" value="1"/>
</dbReference>
<dbReference type="GO" id="GO:0006511">
    <property type="term" value="P:ubiquitin-dependent protein catabolic process"/>
    <property type="evidence" value="ECO:0007669"/>
    <property type="project" value="InterPro"/>
</dbReference>
<dbReference type="InterPro" id="IPR016159">
    <property type="entry name" value="Cullin_repeat-like_dom_sf"/>
</dbReference>
<dbReference type="Gene3D" id="1.20.1310.10">
    <property type="entry name" value="Cullin Repeats"/>
    <property type="match status" value="4"/>
</dbReference>
<dbReference type="SUPFAM" id="SSF75632">
    <property type="entry name" value="Cullin homology domain"/>
    <property type="match status" value="1"/>
</dbReference>
<keyword evidence="2" id="KW-1017">Isopeptide bond</keyword>
<dbReference type="InterPro" id="IPR001373">
    <property type="entry name" value="Cullin_N"/>
</dbReference>
<evidence type="ECO:0000256" key="4">
    <source>
        <dbReference type="PROSITE-ProRule" id="PRU00330"/>
    </source>
</evidence>
<dbReference type="Gene3D" id="3.30.230.130">
    <property type="entry name" value="Cullin, Chain C, Domain 2"/>
    <property type="match status" value="1"/>
</dbReference>
<evidence type="ECO:0000256" key="5">
    <source>
        <dbReference type="RuleBase" id="RU003829"/>
    </source>
</evidence>
<dbReference type="Pfam" id="PF00888">
    <property type="entry name" value="Cullin"/>
    <property type="match status" value="1"/>
</dbReference>
<keyword evidence="8" id="KW-1185">Reference proteome</keyword>
<dbReference type="VEuPathDB" id="AmoebaDB:NfTy_091970"/>
<dbReference type="EMBL" id="VFQX01000060">
    <property type="protein sequence ID" value="KAF0973419.1"/>
    <property type="molecule type" value="Genomic_DNA"/>
</dbReference>
<keyword evidence="3" id="KW-0832">Ubl conjugation</keyword>
<dbReference type="Pfam" id="PF10557">
    <property type="entry name" value="Cullin_Nedd8"/>
    <property type="match status" value="1"/>
</dbReference>
<dbReference type="Pfam" id="PF26557">
    <property type="entry name" value="Cullin_AB"/>
    <property type="match status" value="1"/>
</dbReference>
<evidence type="ECO:0000259" key="6">
    <source>
        <dbReference type="PROSITE" id="PS50069"/>
    </source>
</evidence>
<dbReference type="SUPFAM" id="SSF74788">
    <property type="entry name" value="Cullin repeat-like"/>
    <property type="match status" value="1"/>
</dbReference>
<dbReference type="InterPro" id="IPR036317">
    <property type="entry name" value="Cullin_homology_sf"/>
</dbReference>
<dbReference type="GeneID" id="68115341"/>
<reference evidence="7 8" key="1">
    <citation type="journal article" date="2019" name="Sci. Rep.">
        <title>Nanopore sequencing improves the draft genome of the human pathogenic amoeba Naegleria fowleri.</title>
        <authorList>
            <person name="Liechti N."/>
            <person name="Schurch N."/>
            <person name="Bruggmann R."/>
            <person name="Wittwer M."/>
        </authorList>
    </citation>
    <scope>NUCLEOTIDE SEQUENCE [LARGE SCALE GENOMIC DNA]</scope>
    <source>
        <strain evidence="7 8">ATCC 30894</strain>
    </source>
</reference>
<proteinExistence type="inferred from homology"/>
<comment type="caution">
    <text evidence="7">The sequence shown here is derived from an EMBL/GenBank/DDBJ whole genome shotgun (WGS) entry which is preliminary data.</text>
</comment>
<dbReference type="AlphaFoldDB" id="A0A6A5BKN1"/>
<organism evidence="7 8">
    <name type="scientific">Naegleria fowleri</name>
    <name type="common">Brain eating amoeba</name>
    <dbReference type="NCBI Taxonomy" id="5763"/>
    <lineage>
        <taxon>Eukaryota</taxon>
        <taxon>Discoba</taxon>
        <taxon>Heterolobosea</taxon>
        <taxon>Tetramitia</taxon>
        <taxon>Eutetramitia</taxon>
        <taxon>Vahlkampfiidae</taxon>
        <taxon>Naegleria</taxon>
    </lineage>
</organism>
<comment type="similarity">
    <text evidence="1 4 5">Belongs to the cullin family.</text>
</comment>
<evidence type="ECO:0000256" key="3">
    <source>
        <dbReference type="ARBA" id="ARBA00022843"/>
    </source>
</evidence>
<protein>
    <recommendedName>
        <fullName evidence="6">Cullin family profile domain-containing protein</fullName>
    </recommendedName>
</protein>
<dbReference type="FunFam" id="1.20.1310.10:FF:000001">
    <property type="entry name" value="Cullin 3"/>
    <property type="match status" value="1"/>
</dbReference>
<dbReference type="FunFam" id="1.10.10.10:FF:000014">
    <property type="entry name" value="Cullin 1"/>
    <property type="match status" value="1"/>
</dbReference>
<dbReference type="OMA" id="KCINLMK"/>